<dbReference type="InterPro" id="IPR036388">
    <property type="entry name" value="WH-like_DNA-bd_sf"/>
</dbReference>
<organism evidence="8 9">
    <name type="scientific">Bradyrhizobium vignae</name>
    <dbReference type="NCBI Taxonomy" id="1549949"/>
    <lineage>
        <taxon>Bacteria</taxon>
        <taxon>Pseudomonadati</taxon>
        <taxon>Pseudomonadota</taxon>
        <taxon>Alphaproteobacteria</taxon>
        <taxon>Hyphomicrobiales</taxon>
        <taxon>Nitrobacteraceae</taxon>
        <taxon>Bradyrhizobium</taxon>
    </lineage>
</organism>
<dbReference type="GO" id="GO:0006352">
    <property type="term" value="P:DNA-templated transcription initiation"/>
    <property type="evidence" value="ECO:0007669"/>
    <property type="project" value="InterPro"/>
</dbReference>
<dbReference type="Pfam" id="PF08281">
    <property type="entry name" value="Sigma70_r4_2"/>
    <property type="match status" value="1"/>
</dbReference>
<dbReference type="InterPro" id="IPR013249">
    <property type="entry name" value="RNA_pol_sigma70_r4_t2"/>
</dbReference>
<evidence type="ECO:0000313" key="8">
    <source>
        <dbReference type="EMBL" id="SPP97288.1"/>
    </source>
</evidence>
<keyword evidence="5" id="KW-0804">Transcription</keyword>
<evidence type="ECO:0000256" key="5">
    <source>
        <dbReference type="ARBA" id="ARBA00023163"/>
    </source>
</evidence>
<sequence>MMVEALAPNARNVKTSMNAFRQSVEAMIPALRRYARALTRDADAADDLVQDTLVRALRSERLFLGGDVRSWLYTILTNLNKNRRRSLARRPQFIPLTENNPDASGTEAEGRDIEKALATLVEEQRSVLLLVMLEGMSYREVADIQGVPIGTVMSRLARARAHVKASLEGESPALRRVK</sequence>
<reference evidence="8 9" key="1">
    <citation type="submission" date="2018-03" db="EMBL/GenBank/DDBJ databases">
        <authorList>
            <person name="Gully D."/>
        </authorList>
    </citation>
    <scope>NUCLEOTIDE SEQUENCE [LARGE SCALE GENOMIC DNA]</scope>
    <source>
        <strain evidence="8">ORS3257</strain>
    </source>
</reference>
<dbReference type="InterPro" id="IPR053866">
    <property type="entry name" value="PhyR_sigma2"/>
</dbReference>
<evidence type="ECO:0000256" key="1">
    <source>
        <dbReference type="ARBA" id="ARBA00010641"/>
    </source>
</evidence>
<dbReference type="Gene3D" id="1.10.10.10">
    <property type="entry name" value="Winged helix-like DNA-binding domain superfamily/Winged helix DNA-binding domain"/>
    <property type="match status" value="1"/>
</dbReference>
<dbReference type="NCBIfam" id="TIGR02937">
    <property type="entry name" value="sigma70-ECF"/>
    <property type="match status" value="1"/>
</dbReference>
<dbReference type="GO" id="GO:0003677">
    <property type="term" value="F:DNA binding"/>
    <property type="evidence" value="ECO:0007669"/>
    <property type="project" value="UniProtKB-KW"/>
</dbReference>
<proteinExistence type="inferred from homology"/>
<dbReference type="InterPro" id="IPR000838">
    <property type="entry name" value="RNA_pol_sigma70_ECF_CS"/>
</dbReference>
<dbReference type="PANTHER" id="PTHR43133">
    <property type="entry name" value="RNA POLYMERASE ECF-TYPE SIGMA FACTO"/>
    <property type="match status" value="1"/>
</dbReference>
<gene>
    <name evidence="8" type="ORF">BRAD3257_6392</name>
</gene>
<evidence type="ECO:0000256" key="2">
    <source>
        <dbReference type="ARBA" id="ARBA00023015"/>
    </source>
</evidence>
<dbReference type="InterPro" id="IPR039425">
    <property type="entry name" value="RNA_pol_sigma-70-like"/>
</dbReference>
<accession>A0A2U3Q7G2</accession>
<feature type="domain" description="RNA polymerase sigma factor 70 region 4 type 2" evidence="6">
    <location>
        <begin position="112"/>
        <end position="162"/>
    </location>
</feature>
<dbReference type="EMBL" id="LS398110">
    <property type="protein sequence ID" value="SPP97288.1"/>
    <property type="molecule type" value="Genomic_DNA"/>
</dbReference>
<evidence type="ECO:0000256" key="3">
    <source>
        <dbReference type="ARBA" id="ARBA00023082"/>
    </source>
</evidence>
<evidence type="ECO:0000313" key="9">
    <source>
        <dbReference type="Proteomes" id="UP000246085"/>
    </source>
</evidence>
<dbReference type="InterPro" id="IPR013325">
    <property type="entry name" value="RNA_pol_sigma_r2"/>
</dbReference>
<feature type="domain" description="PhyR sigma2" evidence="7">
    <location>
        <begin position="25"/>
        <end position="76"/>
    </location>
</feature>
<evidence type="ECO:0000259" key="7">
    <source>
        <dbReference type="Pfam" id="PF22029"/>
    </source>
</evidence>
<dbReference type="PANTHER" id="PTHR43133:SF25">
    <property type="entry name" value="RNA POLYMERASE SIGMA FACTOR RFAY-RELATED"/>
    <property type="match status" value="1"/>
</dbReference>
<keyword evidence="2" id="KW-0805">Transcription regulation</keyword>
<dbReference type="GO" id="GO:0016987">
    <property type="term" value="F:sigma factor activity"/>
    <property type="evidence" value="ECO:0007669"/>
    <property type="project" value="UniProtKB-KW"/>
</dbReference>
<evidence type="ECO:0000259" key="6">
    <source>
        <dbReference type="Pfam" id="PF08281"/>
    </source>
</evidence>
<dbReference type="Proteomes" id="UP000246085">
    <property type="component" value="Chromosome BRAD3257"/>
</dbReference>
<dbReference type="SUPFAM" id="SSF88946">
    <property type="entry name" value="Sigma2 domain of RNA polymerase sigma factors"/>
    <property type="match status" value="1"/>
</dbReference>
<dbReference type="KEGG" id="bvz:BRAD3257_6392"/>
<dbReference type="AlphaFoldDB" id="A0A2U3Q7G2"/>
<dbReference type="SUPFAM" id="SSF88659">
    <property type="entry name" value="Sigma3 and sigma4 domains of RNA polymerase sigma factors"/>
    <property type="match status" value="1"/>
</dbReference>
<dbReference type="Pfam" id="PF22029">
    <property type="entry name" value="PhyR_sigma2"/>
    <property type="match status" value="1"/>
</dbReference>
<dbReference type="CDD" id="cd06171">
    <property type="entry name" value="Sigma70_r4"/>
    <property type="match status" value="1"/>
</dbReference>
<dbReference type="InterPro" id="IPR013324">
    <property type="entry name" value="RNA_pol_sigma_r3/r4-like"/>
</dbReference>
<comment type="similarity">
    <text evidence="1">Belongs to the sigma-70 factor family. ECF subfamily.</text>
</comment>
<keyword evidence="4" id="KW-0238">DNA-binding</keyword>
<evidence type="ECO:0000256" key="4">
    <source>
        <dbReference type="ARBA" id="ARBA00023125"/>
    </source>
</evidence>
<name>A0A2U3Q7G2_9BRAD</name>
<dbReference type="Gene3D" id="1.10.1740.10">
    <property type="match status" value="1"/>
</dbReference>
<protein>
    <submittedName>
        <fullName evidence="8">ECF family RNA polymerase sigma factor</fullName>
    </submittedName>
</protein>
<dbReference type="InterPro" id="IPR014284">
    <property type="entry name" value="RNA_pol_sigma-70_dom"/>
</dbReference>
<keyword evidence="3" id="KW-0731">Sigma factor</keyword>
<dbReference type="PROSITE" id="PS01063">
    <property type="entry name" value="SIGMA70_ECF"/>
    <property type="match status" value="1"/>
</dbReference>